<dbReference type="PROSITE" id="PS00356">
    <property type="entry name" value="HTH_LACI_1"/>
    <property type="match status" value="1"/>
</dbReference>
<dbReference type="Gene3D" id="3.40.50.2300">
    <property type="match status" value="2"/>
</dbReference>
<dbReference type="SUPFAM" id="SSF47413">
    <property type="entry name" value="lambda repressor-like DNA-binding domains"/>
    <property type="match status" value="1"/>
</dbReference>
<dbReference type="InterPro" id="IPR010982">
    <property type="entry name" value="Lambda_DNA-bd_dom_sf"/>
</dbReference>
<feature type="domain" description="HTH lacI-type" evidence="4">
    <location>
        <begin position="5"/>
        <end position="59"/>
    </location>
</feature>
<dbReference type="CDD" id="cd06267">
    <property type="entry name" value="PBP1_LacI_sugar_binding-like"/>
    <property type="match status" value="1"/>
</dbReference>
<dbReference type="Proteomes" id="UP001332192">
    <property type="component" value="Chromosome"/>
</dbReference>
<keyword evidence="3" id="KW-0804">Transcription</keyword>
<evidence type="ECO:0000256" key="2">
    <source>
        <dbReference type="ARBA" id="ARBA00023125"/>
    </source>
</evidence>
<organism evidence="5 6">
    <name type="scientific">Carboxydichorda subterranea</name>
    <dbReference type="NCBI Taxonomy" id="3109565"/>
    <lineage>
        <taxon>Bacteria</taxon>
        <taxon>Bacillati</taxon>
        <taxon>Bacillota</taxon>
        <taxon>Limnochordia</taxon>
        <taxon>Limnochordales</taxon>
        <taxon>Geochordaceae</taxon>
        <taxon>Carboxydichorda</taxon>
    </lineage>
</organism>
<dbReference type="InterPro" id="IPR000843">
    <property type="entry name" value="HTH_LacI"/>
</dbReference>
<protein>
    <submittedName>
        <fullName evidence="5">LacI family DNA-binding transcriptional regulator</fullName>
    </submittedName>
</protein>
<dbReference type="PANTHER" id="PTHR30146:SF109">
    <property type="entry name" value="HTH-TYPE TRANSCRIPTIONAL REGULATOR GALS"/>
    <property type="match status" value="1"/>
</dbReference>
<evidence type="ECO:0000259" key="4">
    <source>
        <dbReference type="PROSITE" id="PS50932"/>
    </source>
</evidence>
<dbReference type="Pfam" id="PF00356">
    <property type="entry name" value="LacI"/>
    <property type="match status" value="1"/>
</dbReference>
<accession>A0ABZ1BVP2</accession>
<evidence type="ECO:0000313" key="6">
    <source>
        <dbReference type="Proteomes" id="UP001332192"/>
    </source>
</evidence>
<dbReference type="InterPro" id="IPR046335">
    <property type="entry name" value="LacI/GalR-like_sensor"/>
</dbReference>
<evidence type="ECO:0000313" key="5">
    <source>
        <dbReference type="EMBL" id="WRP16746.1"/>
    </source>
</evidence>
<keyword evidence="6" id="KW-1185">Reference proteome</keyword>
<gene>
    <name evidence="5" type="ORF">U7230_11720</name>
</gene>
<evidence type="ECO:0000256" key="1">
    <source>
        <dbReference type="ARBA" id="ARBA00023015"/>
    </source>
</evidence>
<dbReference type="PANTHER" id="PTHR30146">
    <property type="entry name" value="LACI-RELATED TRANSCRIPTIONAL REPRESSOR"/>
    <property type="match status" value="1"/>
</dbReference>
<proteinExistence type="predicted"/>
<dbReference type="GO" id="GO:0003677">
    <property type="term" value="F:DNA binding"/>
    <property type="evidence" value="ECO:0007669"/>
    <property type="project" value="UniProtKB-KW"/>
</dbReference>
<sequence>MVTKTSMADVARAAGVSKSTVSRALAGDSRVKEATRLRIEQAAQELGYIPNRIARALARGRTEMIAVVTPTPPRSFSDPFYLEFLGGLGDRVMEAGYSLVITSPGAGGSPANSLAELAAGRVVDGAVLTEVQVDDPRLALLRQAPLPFVVLGTPEDASGGVVPGVWFVDGDNEGGARQVVEHLLSLGHRRIACITGPLHLVSARRRLAGYLQALQAAGVAPSPEWVVEGDFTREGGLRAGQRLLEARLLDLREPGSLTAIFASNDLMAIGVLEALRGAGLRVPEDVSVAGFDGIYLADLLEPSLTTGAQPIRALGRMVAELLLGRLGAAGGDRAAVPEQIGAVGRRVVVPVQLRVKGSTGPPRGR</sequence>
<keyword evidence="2 5" id="KW-0238">DNA-binding</keyword>
<dbReference type="Gene3D" id="1.10.260.40">
    <property type="entry name" value="lambda repressor-like DNA-binding domains"/>
    <property type="match status" value="1"/>
</dbReference>
<dbReference type="RefSeq" id="WP_324716018.1">
    <property type="nucleotide sequence ID" value="NZ_CP141615.1"/>
</dbReference>
<name>A0ABZ1BVP2_9FIRM</name>
<dbReference type="SMART" id="SM00354">
    <property type="entry name" value="HTH_LACI"/>
    <property type="match status" value="1"/>
</dbReference>
<dbReference type="PROSITE" id="PS50932">
    <property type="entry name" value="HTH_LACI_2"/>
    <property type="match status" value="1"/>
</dbReference>
<dbReference type="EMBL" id="CP141615">
    <property type="protein sequence ID" value="WRP16746.1"/>
    <property type="molecule type" value="Genomic_DNA"/>
</dbReference>
<dbReference type="InterPro" id="IPR028082">
    <property type="entry name" value="Peripla_BP_I"/>
</dbReference>
<dbReference type="SUPFAM" id="SSF53822">
    <property type="entry name" value="Periplasmic binding protein-like I"/>
    <property type="match status" value="1"/>
</dbReference>
<keyword evidence="1" id="KW-0805">Transcription regulation</keyword>
<dbReference type="Pfam" id="PF13377">
    <property type="entry name" value="Peripla_BP_3"/>
    <property type="match status" value="1"/>
</dbReference>
<evidence type="ECO:0000256" key="3">
    <source>
        <dbReference type="ARBA" id="ARBA00023163"/>
    </source>
</evidence>
<reference evidence="5 6" key="1">
    <citation type="journal article" date="2024" name="Front. Microbiol.">
        <title>Novel thermophilic genera Geochorda gen. nov. and Carboxydochorda gen. nov. from the deep terrestrial subsurface reveal the ecophysiological diversity in the class Limnochordia.</title>
        <authorList>
            <person name="Karnachuk O.V."/>
            <person name="Lukina A.P."/>
            <person name="Avakyan M.R."/>
            <person name="Kadnikov V.V."/>
            <person name="Begmatov S."/>
            <person name="Beletsky A.V."/>
            <person name="Vlasova K.G."/>
            <person name="Novikov A.A."/>
            <person name="Shcherbakova V.A."/>
            <person name="Mardanov A.V."/>
            <person name="Ravin N.V."/>
        </authorList>
    </citation>
    <scope>NUCLEOTIDE SEQUENCE [LARGE SCALE GENOMIC DNA]</scope>
    <source>
        <strain evidence="5 6">L945</strain>
    </source>
</reference>
<dbReference type="CDD" id="cd01392">
    <property type="entry name" value="HTH_LacI"/>
    <property type="match status" value="1"/>
</dbReference>